<dbReference type="Proteomes" id="UP000827976">
    <property type="component" value="Chromosome 17"/>
</dbReference>
<organism evidence="1 2">
    <name type="scientific">Dioscorea alata</name>
    <name type="common">Purple yam</name>
    <dbReference type="NCBI Taxonomy" id="55571"/>
    <lineage>
        <taxon>Eukaryota</taxon>
        <taxon>Viridiplantae</taxon>
        <taxon>Streptophyta</taxon>
        <taxon>Embryophyta</taxon>
        <taxon>Tracheophyta</taxon>
        <taxon>Spermatophyta</taxon>
        <taxon>Magnoliopsida</taxon>
        <taxon>Liliopsida</taxon>
        <taxon>Dioscoreales</taxon>
        <taxon>Dioscoreaceae</taxon>
        <taxon>Dioscorea</taxon>
    </lineage>
</organism>
<reference evidence="2" key="1">
    <citation type="journal article" date="2022" name="Nat. Commun.">
        <title>Chromosome evolution and the genetic basis of agronomically important traits in greater yam.</title>
        <authorList>
            <person name="Bredeson J.V."/>
            <person name="Lyons J.B."/>
            <person name="Oniyinde I.O."/>
            <person name="Okereke N.R."/>
            <person name="Kolade O."/>
            <person name="Nnabue I."/>
            <person name="Nwadili C.O."/>
            <person name="Hribova E."/>
            <person name="Parker M."/>
            <person name="Nwogha J."/>
            <person name="Shu S."/>
            <person name="Carlson J."/>
            <person name="Kariba R."/>
            <person name="Muthemba S."/>
            <person name="Knop K."/>
            <person name="Barton G.J."/>
            <person name="Sherwood A.V."/>
            <person name="Lopez-Montes A."/>
            <person name="Asiedu R."/>
            <person name="Jamnadass R."/>
            <person name="Muchugi A."/>
            <person name="Goodstein D."/>
            <person name="Egesi C.N."/>
            <person name="Featherston J."/>
            <person name="Asfaw A."/>
            <person name="Simpson G.G."/>
            <person name="Dolezel J."/>
            <person name="Hendre P.S."/>
            <person name="Van Deynze A."/>
            <person name="Kumar P.L."/>
            <person name="Obidiegwu J.E."/>
            <person name="Bhattacharjee R."/>
            <person name="Rokhsar D.S."/>
        </authorList>
    </citation>
    <scope>NUCLEOTIDE SEQUENCE [LARGE SCALE GENOMIC DNA]</scope>
    <source>
        <strain evidence="2">cv. TDa95/00328</strain>
    </source>
</reference>
<keyword evidence="2" id="KW-1185">Reference proteome</keyword>
<proteinExistence type="predicted"/>
<sequence length="117" mass="13721">MGNCLPSLAHERKRRKVLKHHAMKKPTPSSIDFLKKDNIYEKDLAQEIKEPVIRVKILLTKKEAAQLIANCYEGEKMMMDRVLHELDKFKRFDRNSTTLQPCRSSWRPLLESIPECS</sequence>
<name>A0ACB7UCZ1_DIOAL</name>
<evidence type="ECO:0000313" key="2">
    <source>
        <dbReference type="Proteomes" id="UP000827976"/>
    </source>
</evidence>
<protein>
    <submittedName>
        <fullName evidence="1">Uncharacterized protein</fullName>
    </submittedName>
</protein>
<gene>
    <name evidence="1" type="ORF">IHE45_17G068100</name>
</gene>
<accession>A0ACB7UCZ1</accession>
<comment type="caution">
    <text evidence="1">The sequence shown here is derived from an EMBL/GenBank/DDBJ whole genome shotgun (WGS) entry which is preliminary data.</text>
</comment>
<dbReference type="EMBL" id="CM037027">
    <property type="protein sequence ID" value="KAH7658151.1"/>
    <property type="molecule type" value="Genomic_DNA"/>
</dbReference>
<evidence type="ECO:0000313" key="1">
    <source>
        <dbReference type="EMBL" id="KAH7658151.1"/>
    </source>
</evidence>